<sequence>MSEFVRLFEYKQLLSGRRAVPRADIIKRLEISPATFKRDIAKMRDQLHVPIKFDRDRDGYYIDQDNSNDNELPGLWFTQQEILALVTVQQLLSSLEPGLLGPKLKPLQARLEDLMDKHGLKQHDIAARLRIVHAGKRQVPPQLFEQAAHATMARKRLAIHHMNRQTGETQEREISPQRLVHYRDNWYVDAWCHLRDDLRSFSIDAISAMRVLEEQAKEVDPKAIDDRLGASYGIFGGKPKAWATLKFTPQRARWVKGERWHPMQESRVEADGSYVLSVPYADDRELVGDILRFGADVQVLGPLTLKRKVSKVLLESLALGIGDGGGQTSYAHIKDRD</sequence>
<feature type="domain" description="WCX" evidence="2">
    <location>
        <begin position="242"/>
        <end position="310"/>
    </location>
</feature>
<evidence type="ECO:0000259" key="1">
    <source>
        <dbReference type="Pfam" id="PF13280"/>
    </source>
</evidence>
<dbReference type="InterPro" id="IPR051534">
    <property type="entry name" value="CBASS_pafABC_assoc_protein"/>
</dbReference>
<dbReference type="InterPro" id="IPR026881">
    <property type="entry name" value="WYL_dom"/>
</dbReference>
<evidence type="ECO:0000313" key="4">
    <source>
        <dbReference type="Proteomes" id="UP000487350"/>
    </source>
</evidence>
<dbReference type="PANTHER" id="PTHR34580:SF3">
    <property type="entry name" value="PROTEIN PAFB"/>
    <property type="match status" value="1"/>
</dbReference>
<evidence type="ECO:0000259" key="2">
    <source>
        <dbReference type="Pfam" id="PF25583"/>
    </source>
</evidence>
<dbReference type="PANTHER" id="PTHR34580">
    <property type="match status" value="1"/>
</dbReference>
<dbReference type="PROSITE" id="PS52050">
    <property type="entry name" value="WYL"/>
    <property type="match status" value="1"/>
</dbReference>
<comment type="caution">
    <text evidence="3">The sequence shown here is derived from an EMBL/GenBank/DDBJ whole genome shotgun (WGS) entry which is preliminary data.</text>
</comment>
<organism evidence="3 4">
    <name type="scientific">Caenimonas koreensis DSM 17982</name>
    <dbReference type="NCBI Taxonomy" id="1121255"/>
    <lineage>
        <taxon>Bacteria</taxon>
        <taxon>Pseudomonadati</taxon>
        <taxon>Pseudomonadota</taxon>
        <taxon>Betaproteobacteria</taxon>
        <taxon>Burkholderiales</taxon>
        <taxon>Comamonadaceae</taxon>
        <taxon>Caenimonas</taxon>
    </lineage>
</organism>
<proteinExistence type="predicted"/>
<accession>A0A844ASL4</accession>
<name>A0A844ASL4_9BURK</name>
<dbReference type="Pfam" id="PF13280">
    <property type="entry name" value="WYL"/>
    <property type="match status" value="1"/>
</dbReference>
<dbReference type="AlphaFoldDB" id="A0A844ASL4"/>
<protein>
    <submittedName>
        <fullName evidence="3">WYL domain-containing protein</fullName>
    </submittedName>
</protein>
<keyword evidence="4" id="KW-1185">Reference proteome</keyword>
<evidence type="ECO:0000313" key="3">
    <source>
        <dbReference type="EMBL" id="MRD47440.1"/>
    </source>
</evidence>
<dbReference type="Proteomes" id="UP000487350">
    <property type="component" value="Unassembled WGS sequence"/>
</dbReference>
<dbReference type="Pfam" id="PF25583">
    <property type="entry name" value="WCX"/>
    <property type="match status" value="1"/>
</dbReference>
<dbReference type="RefSeq" id="WP_323740856.1">
    <property type="nucleotide sequence ID" value="NZ_WJBU01000008.1"/>
</dbReference>
<reference evidence="3 4" key="1">
    <citation type="submission" date="2019-11" db="EMBL/GenBank/DDBJ databases">
        <title>Caenimonas koreensis gen. nov., sp. nov., isolated from activated sludge.</title>
        <authorList>
            <person name="Seung H.R."/>
        </authorList>
    </citation>
    <scope>NUCLEOTIDE SEQUENCE [LARGE SCALE GENOMIC DNA]</scope>
    <source>
        <strain evidence="3 4">EMB320</strain>
    </source>
</reference>
<dbReference type="EMBL" id="WJBU01000008">
    <property type="protein sequence ID" value="MRD47440.1"/>
    <property type="molecule type" value="Genomic_DNA"/>
</dbReference>
<gene>
    <name evidence="3" type="ORF">GHT07_09135</name>
</gene>
<dbReference type="InterPro" id="IPR057727">
    <property type="entry name" value="WCX_dom"/>
</dbReference>
<feature type="domain" description="WYL" evidence="1">
    <location>
        <begin position="143"/>
        <end position="211"/>
    </location>
</feature>